<evidence type="ECO:0000259" key="1">
    <source>
        <dbReference type="Pfam" id="PF13480"/>
    </source>
</evidence>
<dbReference type="SUPFAM" id="SSF55729">
    <property type="entry name" value="Acyl-CoA N-acyltransferases (Nat)"/>
    <property type="match status" value="1"/>
</dbReference>
<evidence type="ECO:0000313" key="3">
    <source>
        <dbReference type="Proteomes" id="UP000281647"/>
    </source>
</evidence>
<proteinExistence type="predicted"/>
<evidence type="ECO:0000313" key="2">
    <source>
        <dbReference type="EMBL" id="RUM98073.1"/>
    </source>
</evidence>
<comment type="caution">
    <text evidence="2">The sequence shown here is derived from an EMBL/GenBank/DDBJ whole genome shotgun (WGS) entry which is preliminary data.</text>
</comment>
<reference evidence="2 3" key="1">
    <citation type="submission" date="2018-11" db="EMBL/GenBank/DDBJ databases">
        <title>Pseudaminobacter arsenicus sp. nov., an arsenic-resistant bacterium isolated from arsenic-rich aquifers.</title>
        <authorList>
            <person name="Mu Y."/>
        </authorList>
    </citation>
    <scope>NUCLEOTIDE SEQUENCE [LARGE SCALE GENOMIC DNA]</scope>
    <source>
        <strain evidence="2 3">CB3</strain>
    </source>
</reference>
<dbReference type="Pfam" id="PF13480">
    <property type="entry name" value="Acetyltransf_6"/>
    <property type="match status" value="1"/>
</dbReference>
<dbReference type="InterPro" id="IPR038740">
    <property type="entry name" value="BioF2-like_GNAT_dom"/>
</dbReference>
<dbReference type="Gene3D" id="3.40.630.30">
    <property type="match status" value="1"/>
</dbReference>
<sequence length="403" mass="43646">MIDAAFSGESETAGSGRPAGGMPAFPRIVVSAASTEALLAYRNLCREALHAPAQSAHWVQNWVEQLQSDSLIASVCEQGRPVFALALEIARAGPFRIARFMGGSHANGNFPAASPAWLASGDRSAVQALAEAIAAARPDIDALVLERSVTDLDGHANPLLFLPHAQSPNIALSVDLRNGFDAVLGQSSARRKRKKHRSQTRKFEAAGGFRRIVAQSASDTRRLMDAFLDMKAKRFRAMGVADVFADDGIRNFFHALFTRPPGADAPIFTLEGLEVGGKLRAVTGTSRFGRRLICEFGGIYDDELAASSPGEFLFYENIQQACETGYDIYDFGVGDEPYKRLWCDIETRHVDIVMPLSGKGRLYTAGLKAAARLKAAIKNSPIAWRLAKSLRKRLAGKPGKPMS</sequence>
<accession>A0A432V7L5</accession>
<gene>
    <name evidence="2" type="ORF">EET67_10750</name>
</gene>
<dbReference type="GO" id="GO:0016740">
    <property type="term" value="F:transferase activity"/>
    <property type="evidence" value="ECO:0007669"/>
    <property type="project" value="UniProtKB-KW"/>
</dbReference>
<feature type="domain" description="BioF2-like acetyltransferase" evidence="1">
    <location>
        <begin position="190"/>
        <end position="340"/>
    </location>
</feature>
<dbReference type="AlphaFoldDB" id="A0A432V7L5"/>
<dbReference type="EMBL" id="RKST01000008">
    <property type="protein sequence ID" value="RUM98073.1"/>
    <property type="molecule type" value="Genomic_DNA"/>
</dbReference>
<dbReference type="RefSeq" id="WP_128626945.1">
    <property type="nucleotide sequence ID" value="NZ_RKST01000008.1"/>
</dbReference>
<keyword evidence="2" id="KW-0808">Transferase</keyword>
<protein>
    <submittedName>
        <fullName evidence="2">GNAT family N-acetyltransferase</fullName>
    </submittedName>
</protein>
<name>A0A432V7L5_9HYPH</name>
<dbReference type="Proteomes" id="UP000281647">
    <property type="component" value="Unassembled WGS sequence"/>
</dbReference>
<dbReference type="OrthoDB" id="8193702at2"/>
<keyword evidence="3" id="KW-1185">Reference proteome</keyword>
<organism evidence="2 3">
    <name type="scientific">Borborobacter arsenicus</name>
    <dbReference type="NCBI Taxonomy" id="1851146"/>
    <lineage>
        <taxon>Bacteria</taxon>
        <taxon>Pseudomonadati</taxon>
        <taxon>Pseudomonadota</taxon>
        <taxon>Alphaproteobacteria</taxon>
        <taxon>Hyphomicrobiales</taxon>
        <taxon>Phyllobacteriaceae</taxon>
        <taxon>Borborobacter</taxon>
    </lineage>
</organism>
<dbReference type="InterPro" id="IPR016181">
    <property type="entry name" value="Acyl_CoA_acyltransferase"/>
</dbReference>